<protein>
    <recommendedName>
        <fullName evidence="5">DUF2530 domain-containing protein</fullName>
    </recommendedName>
</protein>
<reference evidence="3 4" key="1">
    <citation type="submission" date="2019-11" db="EMBL/GenBank/DDBJ databases">
        <title>Draft genome of Amycolatopsis RM579.</title>
        <authorList>
            <person name="Duangmal K."/>
            <person name="Mingma R."/>
        </authorList>
    </citation>
    <scope>NUCLEOTIDE SEQUENCE [LARGE SCALE GENOMIC DNA]</scope>
    <source>
        <strain evidence="3 4">RM579</strain>
    </source>
</reference>
<evidence type="ECO:0008006" key="5">
    <source>
        <dbReference type="Google" id="ProtNLM"/>
    </source>
</evidence>
<dbReference type="RefSeq" id="WP_166459650.1">
    <property type="nucleotide sequence ID" value="NZ_WMBA01000029.1"/>
</dbReference>
<name>A0A6N7Z605_9PSEU</name>
<sequence length="90" mass="10068">MDYPVEKMPEDRWSETDEEPWPARRETASRIVACVVGAIPSLGFAMWVWSNLLGRPNPWWAVALGICLSTVPLVALVRIIVKCGEEDAVD</sequence>
<gene>
    <name evidence="3" type="ORF">GKO32_19210</name>
</gene>
<keyword evidence="2" id="KW-1133">Transmembrane helix</keyword>
<keyword evidence="2" id="KW-0472">Membrane</keyword>
<dbReference type="Proteomes" id="UP000440096">
    <property type="component" value="Unassembled WGS sequence"/>
</dbReference>
<evidence type="ECO:0000313" key="4">
    <source>
        <dbReference type="Proteomes" id="UP000440096"/>
    </source>
</evidence>
<dbReference type="AlphaFoldDB" id="A0A6N7Z605"/>
<keyword evidence="2" id="KW-0812">Transmembrane</keyword>
<feature type="transmembrane region" description="Helical" evidence="2">
    <location>
        <begin position="31"/>
        <end position="53"/>
    </location>
</feature>
<evidence type="ECO:0000313" key="3">
    <source>
        <dbReference type="EMBL" id="MTD56090.1"/>
    </source>
</evidence>
<proteinExistence type="predicted"/>
<organism evidence="3 4">
    <name type="scientific">Amycolatopsis pithecellobii</name>
    <dbReference type="NCBI Taxonomy" id="664692"/>
    <lineage>
        <taxon>Bacteria</taxon>
        <taxon>Bacillati</taxon>
        <taxon>Actinomycetota</taxon>
        <taxon>Actinomycetes</taxon>
        <taxon>Pseudonocardiales</taxon>
        <taxon>Pseudonocardiaceae</taxon>
        <taxon>Amycolatopsis</taxon>
    </lineage>
</organism>
<feature type="transmembrane region" description="Helical" evidence="2">
    <location>
        <begin position="59"/>
        <end position="81"/>
    </location>
</feature>
<evidence type="ECO:0000256" key="1">
    <source>
        <dbReference type="SAM" id="MobiDB-lite"/>
    </source>
</evidence>
<accession>A0A6N7Z605</accession>
<keyword evidence="4" id="KW-1185">Reference proteome</keyword>
<dbReference type="EMBL" id="WMBA01000029">
    <property type="protein sequence ID" value="MTD56090.1"/>
    <property type="molecule type" value="Genomic_DNA"/>
</dbReference>
<feature type="region of interest" description="Disordered" evidence="1">
    <location>
        <begin position="1"/>
        <end position="21"/>
    </location>
</feature>
<comment type="caution">
    <text evidence="3">The sequence shown here is derived from an EMBL/GenBank/DDBJ whole genome shotgun (WGS) entry which is preliminary data.</text>
</comment>
<evidence type="ECO:0000256" key="2">
    <source>
        <dbReference type="SAM" id="Phobius"/>
    </source>
</evidence>